<dbReference type="Proteomes" id="UP000796880">
    <property type="component" value="Unassembled WGS sequence"/>
</dbReference>
<sequence length="208" mass="23476">MAASKCETQPQYIPLPSDQNYVVLPLYYPCRRLRLHTICTVCFMLFAATAYVLWPSDPDIKVVRMHLNRIHVHTSPHVAIDVSMSVTVKVRNADVYSMEYRALDVTVGYRGKRLGRVRSDNGSVRARGASYVEAELDLEGVEVFSDVVFLLEDLAKGAVPFTTVTEVQGRLGLLFFQFPLQSWLLCAIYIRVGKRVLCPPFESEVSKS</sequence>
<reference evidence="7" key="1">
    <citation type="submission" date="2020-03" db="EMBL/GenBank/DDBJ databases">
        <title>A high-quality chromosome-level genome assembly of a woody plant with both climbing and erect habits, Rhamnella rubrinervis.</title>
        <authorList>
            <person name="Lu Z."/>
            <person name="Yang Y."/>
            <person name="Zhu X."/>
            <person name="Sun Y."/>
        </authorList>
    </citation>
    <scope>NUCLEOTIDE SEQUENCE</scope>
    <source>
        <strain evidence="7">BYM</strain>
        <tissue evidence="7">Leaf</tissue>
    </source>
</reference>
<keyword evidence="4 5" id="KW-0472">Membrane</keyword>
<evidence type="ECO:0000256" key="1">
    <source>
        <dbReference type="ARBA" id="ARBA00004167"/>
    </source>
</evidence>
<evidence type="ECO:0000313" key="8">
    <source>
        <dbReference type="Proteomes" id="UP000796880"/>
    </source>
</evidence>
<name>A0A8K0HDP4_9ROSA</name>
<gene>
    <name evidence="7" type="ORF">FNV43_RR06856</name>
</gene>
<evidence type="ECO:0000259" key="6">
    <source>
        <dbReference type="Pfam" id="PF03168"/>
    </source>
</evidence>
<dbReference type="InterPro" id="IPR044839">
    <property type="entry name" value="NDR1-like"/>
</dbReference>
<keyword evidence="2 5" id="KW-0812">Transmembrane</keyword>
<feature type="domain" description="Late embryogenesis abundant protein LEA-2 subgroup" evidence="6">
    <location>
        <begin position="87"/>
        <end position="176"/>
    </location>
</feature>
<accession>A0A8K0HDP4</accession>
<keyword evidence="8" id="KW-1185">Reference proteome</keyword>
<evidence type="ECO:0000256" key="5">
    <source>
        <dbReference type="SAM" id="Phobius"/>
    </source>
</evidence>
<comment type="subcellular location">
    <subcellularLocation>
        <location evidence="1">Membrane</location>
        <topology evidence="1">Single-pass membrane protein</topology>
    </subcellularLocation>
</comment>
<feature type="transmembrane region" description="Helical" evidence="5">
    <location>
        <begin position="35"/>
        <end position="54"/>
    </location>
</feature>
<comment type="caution">
    <text evidence="7">The sequence shown here is derived from an EMBL/GenBank/DDBJ whole genome shotgun (WGS) entry which is preliminary data.</text>
</comment>
<dbReference type="SUPFAM" id="SSF117070">
    <property type="entry name" value="LEA14-like"/>
    <property type="match status" value="1"/>
</dbReference>
<evidence type="ECO:0000256" key="4">
    <source>
        <dbReference type="ARBA" id="ARBA00023136"/>
    </source>
</evidence>
<proteinExistence type="predicted"/>
<dbReference type="GO" id="GO:0016020">
    <property type="term" value="C:membrane"/>
    <property type="evidence" value="ECO:0007669"/>
    <property type="project" value="UniProtKB-SubCell"/>
</dbReference>
<dbReference type="AlphaFoldDB" id="A0A8K0HDP4"/>
<dbReference type="PANTHER" id="PTHR31234:SF69">
    <property type="entry name" value="EXPRESSED PROTEIN"/>
    <property type="match status" value="1"/>
</dbReference>
<evidence type="ECO:0000256" key="3">
    <source>
        <dbReference type="ARBA" id="ARBA00022989"/>
    </source>
</evidence>
<dbReference type="Pfam" id="PF03168">
    <property type="entry name" value="LEA_2"/>
    <property type="match status" value="1"/>
</dbReference>
<dbReference type="InterPro" id="IPR004864">
    <property type="entry name" value="LEA_2"/>
</dbReference>
<dbReference type="PANTHER" id="PTHR31234">
    <property type="entry name" value="LATE EMBRYOGENESIS ABUNDANT (LEA) HYDROXYPROLINE-RICH GLYCOPROTEIN FAMILY"/>
    <property type="match status" value="1"/>
</dbReference>
<keyword evidence="3 5" id="KW-1133">Transmembrane helix</keyword>
<dbReference type="EMBL" id="VOIH02000003">
    <property type="protein sequence ID" value="KAF3450767.1"/>
    <property type="molecule type" value="Genomic_DNA"/>
</dbReference>
<dbReference type="GO" id="GO:0098542">
    <property type="term" value="P:defense response to other organism"/>
    <property type="evidence" value="ECO:0007669"/>
    <property type="project" value="InterPro"/>
</dbReference>
<organism evidence="7 8">
    <name type="scientific">Rhamnella rubrinervis</name>
    <dbReference type="NCBI Taxonomy" id="2594499"/>
    <lineage>
        <taxon>Eukaryota</taxon>
        <taxon>Viridiplantae</taxon>
        <taxon>Streptophyta</taxon>
        <taxon>Embryophyta</taxon>
        <taxon>Tracheophyta</taxon>
        <taxon>Spermatophyta</taxon>
        <taxon>Magnoliopsida</taxon>
        <taxon>eudicotyledons</taxon>
        <taxon>Gunneridae</taxon>
        <taxon>Pentapetalae</taxon>
        <taxon>rosids</taxon>
        <taxon>fabids</taxon>
        <taxon>Rosales</taxon>
        <taxon>Rhamnaceae</taxon>
        <taxon>rhamnoid group</taxon>
        <taxon>Rhamneae</taxon>
        <taxon>Rhamnella</taxon>
    </lineage>
</organism>
<dbReference type="OrthoDB" id="1414122at2759"/>
<evidence type="ECO:0000313" key="7">
    <source>
        <dbReference type="EMBL" id="KAF3450767.1"/>
    </source>
</evidence>
<evidence type="ECO:0000256" key="2">
    <source>
        <dbReference type="ARBA" id="ARBA00022692"/>
    </source>
</evidence>
<protein>
    <recommendedName>
        <fullName evidence="6">Late embryogenesis abundant protein LEA-2 subgroup domain-containing protein</fullName>
    </recommendedName>
</protein>